<dbReference type="Proteomes" id="UP000663860">
    <property type="component" value="Unassembled WGS sequence"/>
</dbReference>
<dbReference type="Pfam" id="PF17064">
    <property type="entry name" value="QVR"/>
    <property type="match status" value="1"/>
</dbReference>
<keyword evidence="3" id="KW-1133">Transmembrane helix</keyword>
<sequence length="554" mass="65247">MGRSQRLYIYILIGFFIWFIVFISQILYFSSFSVHNYCWFSSCKNIFVSSRIPPNNQHKILSSYEKSLLTRIHHQPLLQQYESRHVNFLHLIKPSVKPNKYLIYTCNQPCGGWGDRTRKIVGAYLLSLALNRTFLINMTWPCSITNLLEPNFIQWNQTIKNLSQRTNRTIDKLTSSDKDYDDVLSWKNIDIIYFKVKDLSYYRLILWRDDFYRNLDLNYGLHRSILFVHSIFTLVYELLFKLKPHPQSHMDEIAEKFSLDSLQCAHIRIGKNPSNPNDVVFPKREHMNTSVIGFLKNNSKSHEIIFVSTDSEQVHTYAKQQFHSRLLTVDGMIRHIDRSGKKFACHGLEKTILDFYMISQCRTMIMSKSAFSFWANMRRLKPYENLYLYCDGIKKIHGTSDYDRYPYGQLSSLSCYQCSSINGTNPICEDSFQGDIVGKPSLLHTPCMTQLRDRKGFFPATYCIKLVAYSDDSKPIQYIYRTCGREEADDNGINRVSHCGFIKLHWIHPFRRFRSCLHICDKDACNQANYFIYSMWKIIFCFSLLFINSYESFT</sequence>
<dbReference type="GO" id="GO:0030431">
    <property type="term" value="P:sleep"/>
    <property type="evidence" value="ECO:0007669"/>
    <property type="project" value="InterPro"/>
</dbReference>
<accession>A0A813V4U3</accession>
<keyword evidence="1" id="KW-0732">Signal</keyword>
<comment type="caution">
    <text evidence="4">The sequence shown here is derived from an EMBL/GenBank/DDBJ whole genome shotgun (WGS) entry which is preliminary data.</text>
</comment>
<feature type="transmembrane region" description="Helical" evidence="3">
    <location>
        <begin position="7"/>
        <end position="28"/>
    </location>
</feature>
<name>A0A813V4U3_9BILA</name>
<organism evidence="4 5">
    <name type="scientific">Adineta steineri</name>
    <dbReference type="NCBI Taxonomy" id="433720"/>
    <lineage>
        <taxon>Eukaryota</taxon>
        <taxon>Metazoa</taxon>
        <taxon>Spiralia</taxon>
        <taxon>Gnathifera</taxon>
        <taxon>Rotifera</taxon>
        <taxon>Eurotatoria</taxon>
        <taxon>Bdelloidea</taxon>
        <taxon>Adinetida</taxon>
        <taxon>Adinetidae</taxon>
        <taxon>Adineta</taxon>
    </lineage>
</organism>
<evidence type="ECO:0000313" key="5">
    <source>
        <dbReference type="Proteomes" id="UP000663860"/>
    </source>
</evidence>
<evidence type="ECO:0000313" key="4">
    <source>
        <dbReference type="EMBL" id="CAF0835183.1"/>
    </source>
</evidence>
<protein>
    <submittedName>
        <fullName evidence="4">Uncharacterized protein</fullName>
    </submittedName>
</protein>
<dbReference type="EMBL" id="CAJNOE010000060">
    <property type="protein sequence ID" value="CAF0835183.1"/>
    <property type="molecule type" value="Genomic_DNA"/>
</dbReference>
<dbReference type="PANTHER" id="PTHR38332">
    <property type="entry name" value="PROTEIN CBG11604"/>
    <property type="match status" value="1"/>
</dbReference>
<dbReference type="GO" id="GO:0032222">
    <property type="term" value="P:regulation of synaptic transmission, cholinergic"/>
    <property type="evidence" value="ECO:0007669"/>
    <property type="project" value="InterPro"/>
</dbReference>
<dbReference type="AlphaFoldDB" id="A0A813V4U3"/>
<reference evidence="4" key="1">
    <citation type="submission" date="2021-02" db="EMBL/GenBank/DDBJ databases">
        <authorList>
            <person name="Nowell W R."/>
        </authorList>
    </citation>
    <scope>NUCLEOTIDE SEQUENCE</scope>
</reference>
<keyword evidence="3" id="KW-0472">Membrane</keyword>
<keyword evidence="3" id="KW-0812">Transmembrane</keyword>
<dbReference type="InterPro" id="IPR031424">
    <property type="entry name" value="QVR-like"/>
</dbReference>
<gene>
    <name evidence="4" type="ORF">IZO911_LOCUS8754</name>
</gene>
<proteinExistence type="predicted"/>
<keyword evidence="2" id="KW-0325">Glycoprotein</keyword>
<dbReference type="Gene3D" id="3.40.50.11350">
    <property type="match status" value="1"/>
</dbReference>
<dbReference type="PANTHER" id="PTHR38332:SF1">
    <property type="entry name" value="RE49668P"/>
    <property type="match status" value="1"/>
</dbReference>
<evidence type="ECO:0000256" key="2">
    <source>
        <dbReference type="ARBA" id="ARBA00023180"/>
    </source>
</evidence>
<evidence type="ECO:0000256" key="3">
    <source>
        <dbReference type="SAM" id="Phobius"/>
    </source>
</evidence>
<evidence type="ECO:0000256" key="1">
    <source>
        <dbReference type="ARBA" id="ARBA00022729"/>
    </source>
</evidence>